<dbReference type="PROSITE" id="PS51409">
    <property type="entry name" value="ARGINASE_2"/>
    <property type="match status" value="1"/>
</dbReference>
<dbReference type="PANTHER" id="PTHR43782">
    <property type="entry name" value="ARGINASE"/>
    <property type="match status" value="1"/>
</dbReference>
<keyword evidence="1" id="KW-0479">Metal-binding</keyword>
<evidence type="ECO:0000256" key="4">
    <source>
        <dbReference type="PROSITE-ProRule" id="PRU00742"/>
    </source>
</evidence>
<evidence type="ECO:0000313" key="6">
    <source>
        <dbReference type="Proteomes" id="UP000635387"/>
    </source>
</evidence>
<dbReference type="Pfam" id="PF00491">
    <property type="entry name" value="Arginase"/>
    <property type="match status" value="1"/>
</dbReference>
<comment type="caution">
    <text evidence="5">The sequence shown here is derived from an EMBL/GenBank/DDBJ whole genome shotgun (WGS) entry which is preliminary data.</text>
</comment>
<evidence type="ECO:0000256" key="1">
    <source>
        <dbReference type="ARBA" id="ARBA00022723"/>
    </source>
</evidence>
<dbReference type="RefSeq" id="WP_229908041.1">
    <property type="nucleotide sequence ID" value="NZ_BNAY01000008.1"/>
</dbReference>
<dbReference type="CDD" id="cd09999">
    <property type="entry name" value="Arginase-like_1"/>
    <property type="match status" value="1"/>
</dbReference>
<keyword evidence="2" id="KW-0378">Hydrolase</keyword>
<evidence type="ECO:0000256" key="2">
    <source>
        <dbReference type="ARBA" id="ARBA00022801"/>
    </source>
</evidence>
<dbReference type="InterPro" id="IPR006035">
    <property type="entry name" value="Ureohydrolase"/>
</dbReference>
<gene>
    <name evidence="5" type="ORF">GCM10017790_63180</name>
</gene>
<dbReference type="EMBL" id="BNAY01000008">
    <property type="protein sequence ID" value="GHH30042.1"/>
    <property type="molecule type" value="Genomic_DNA"/>
</dbReference>
<comment type="similarity">
    <text evidence="4">Belongs to the arginase family.</text>
</comment>
<accession>A0ABQ3M600</accession>
<evidence type="ECO:0000313" key="5">
    <source>
        <dbReference type="EMBL" id="GHH30042.1"/>
    </source>
</evidence>
<evidence type="ECO:0008006" key="7">
    <source>
        <dbReference type="Google" id="ProtNLM"/>
    </source>
</evidence>
<dbReference type="InterPro" id="IPR023696">
    <property type="entry name" value="Ureohydrolase_dom_sf"/>
</dbReference>
<sequence length="275" mass="28769">MADHKADGMWDLIVTPWHLDEHIPAFPIPAAATQVGFPALPAGTVPARMSLLHQAARDAVTLAARPLVLSGDCPTSRAAVAGLQRRHRDLAVLWLDAHGDFNSPAISTSGYIGGMALAMLTGRTPGLFGDTLALSPIPDTSVVLADARDLDPAERDALTASRVRRVPADPVEIASALNQLGDVPVYLHLDIDVIDGAQLPGARFPSGPGPSLGQIEECLAAACATADIAAAYLACAWLPGHAGDQTSRQTMTRLTTALGAGLEWPDTWPGKHRIG</sequence>
<dbReference type="Gene3D" id="3.40.800.10">
    <property type="entry name" value="Ureohydrolase domain"/>
    <property type="match status" value="1"/>
</dbReference>
<evidence type="ECO:0000256" key="3">
    <source>
        <dbReference type="ARBA" id="ARBA00023211"/>
    </source>
</evidence>
<keyword evidence="6" id="KW-1185">Reference proteome</keyword>
<dbReference type="SUPFAM" id="SSF52768">
    <property type="entry name" value="Arginase/deacetylase"/>
    <property type="match status" value="1"/>
</dbReference>
<name>A0ABQ3M600_9PSEU</name>
<keyword evidence="3" id="KW-0464">Manganese</keyword>
<dbReference type="PANTHER" id="PTHR43782:SF3">
    <property type="entry name" value="ARGINASE"/>
    <property type="match status" value="1"/>
</dbReference>
<organism evidence="5 6">
    <name type="scientific">Amycolatopsis oliviviridis</name>
    <dbReference type="NCBI Taxonomy" id="1471590"/>
    <lineage>
        <taxon>Bacteria</taxon>
        <taxon>Bacillati</taxon>
        <taxon>Actinomycetota</taxon>
        <taxon>Actinomycetes</taxon>
        <taxon>Pseudonocardiales</taxon>
        <taxon>Pseudonocardiaceae</taxon>
        <taxon>Amycolatopsis</taxon>
    </lineage>
</organism>
<reference evidence="6" key="1">
    <citation type="journal article" date="2019" name="Int. J. Syst. Evol. Microbiol.">
        <title>The Global Catalogue of Microorganisms (GCM) 10K type strain sequencing project: providing services to taxonomists for standard genome sequencing and annotation.</title>
        <authorList>
            <consortium name="The Broad Institute Genomics Platform"/>
            <consortium name="The Broad Institute Genome Sequencing Center for Infectious Disease"/>
            <person name="Wu L."/>
            <person name="Ma J."/>
        </authorList>
    </citation>
    <scope>NUCLEOTIDE SEQUENCE [LARGE SCALE GENOMIC DNA]</scope>
    <source>
        <strain evidence="6">CGMCC 4.7683</strain>
    </source>
</reference>
<proteinExistence type="inferred from homology"/>
<protein>
    <recommendedName>
        <fullName evidence="7">Arginase</fullName>
    </recommendedName>
</protein>
<dbReference type="Proteomes" id="UP000635387">
    <property type="component" value="Unassembled WGS sequence"/>
</dbReference>
<dbReference type="PRINTS" id="PR00116">
    <property type="entry name" value="ARGINASE"/>
</dbReference>